<keyword evidence="3" id="KW-0460">Magnesium</keyword>
<evidence type="ECO:0000313" key="6">
    <source>
        <dbReference type="Proteomes" id="UP000287651"/>
    </source>
</evidence>
<accession>A0A426YLY7</accession>
<dbReference type="AlphaFoldDB" id="A0A426YLY7"/>
<gene>
    <name evidence="5" type="ORF">B296_00028889</name>
</gene>
<dbReference type="SUPFAM" id="SSF56784">
    <property type="entry name" value="HAD-like"/>
    <property type="match status" value="1"/>
</dbReference>
<dbReference type="GO" id="GO:0005886">
    <property type="term" value="C:plasma membrane"/>
    <property type="evidence" value="ECO:0007669"/>
    <property type="project" value="TreeGrafter"/>
</dbReference>
<dbReference type="InterPro" id="IPR036412">
    <property type="entry name" value="HAD-like_sf"/>
</dbReference>
<dbReference type="InterPro" id="IPR032630">
    <property type="entry name" value="P_typ_ATPase_c"/>
</dbReference>
<dbReference type="GO" id="GO:0045332">
    <property type="term" value="P:phospholipid translocation"/>
    <property type="evidence" value="ECO:0007669"/>
    <property type="project" value="TreeGrafter"/>
</dbReference>
<evidence type="ECO:0000256" key="2">
    <source>
        <dbReference type="ARBA" id="ARBA00022723"/>
    </source>
</evidence>
<dbReference type="Pfam" id="PF16212">
    <property type="entry name" value="PhoLip_ATPase_C"/>
    <property type="match status" value="1"/>
</dbReference>
<comment type="caution">
    <text evidence="5">The sequence shown here is derived from an EMBL/GenBank/DDBJ whole genome shotgun (WGS) entry which is preliminary data.</text>
</comment>
<keyword evidence="2" id="KW-0479">Metal-binding</keyword>
<organism evidence="5 6">
    <name type="scientific">Ensete ventricosum</name>
    <name type="common">Abyssinian banana</name>
    <name type="synonym">Musa ensete</name>
    <dbReference type="NCBI Taxonomy" id="4639"/>
    <lineage>
        <taxon>Eukaryota</taxon>
        <taxon>Viridiplantae</taxon>
        <taxon>Streptophyta</taxon>
        <taxon>Embryophyta</taxon>
        <taxon>Tracheophyta</taxon>
        <taxon>Spermatophyta</taxon>
        <taxon>Magnoliopsida</taxon>
        <taxon>Liliopsida</taxon>
        <taxon>Zingiberales</taxon>
        <taxon>Musaceae</taxon>
        <taxon>Ensete</taxon>
    </lineage>
</organism>
<evidence type="ECO:0000256" key="3">
    <source>
        <dbReference type="ARBA" id="ARBA00022842"/>
    </source>
</evidence>
<dbReference type="PANTHER" id="PTHR24092:SF19">
    <property type="entry name" value="PHOSPHOLIPID-TRANSPORTING ATPASE"/>
    <property type="match status" value="1"/>
</dbReference>
<sequence>MVRLPVNHRTGTGVTENLALKNYNRALRKTLRLVELLKSCDYRTLAIGDGGNDVRMIQQADIGVGISGREGLQAARAADYSIGSDFSFFSGVSGTSLFNSISLMAYNVFYTSIPVLTVVLDKDLSEKTVMQNPQILLYCQAGR</sequence>
<dbReference type="GO" id="GO:0140326">
    <property type="term" value="F:ATPase-coupled intramembrane lipid transporter activity"/>
    <property type="evidence" value="ECO:0007669"/>
    <property type="project" value="TreeGrafter"/>
</dbReference>
<evidence type="ECO:0000313" key="5">
    <source>
        <dbReference type="EMBL" id="RRT52733.1"/>
    </source>
</evidence>
<protein>
    <recommendedName>
        <fullName evidence="4">P-type ATPase C-terminal domain-containing protein</fullName>
    </recommendedName>
</protein>
<evidence type="ECO:0000256" key="1">
    <source>
        <dbReference type="ARBA" id="ARBA00004141"/>
    </source>
</evidence>
<proteinExistence type="predicted"/>
<evidence type="ECO:0000259" key="4">
    <source>
        <dbReference type="Pfam" id="PF16212"/>
    </source>
</evidence>
<reference evidence="5 6" key="1">
    <citation type="journal article" date="2014" name="Agronomy (Basel)">
        <title>A Draft Genome Sequence for Ensete ventricosum, the Drought-Tolerant Tree Against Hunger.</title>
        <authorList>
            <person name="Harrison J."/>
            <person name="Moore K.A."/>
            <person name="Paszkiewicz K."/>
            <person name="Jones T."/>
            <person name="Grant M."/>
            <person name="Ambacheew D."/>
            <person name="Muzemil S."/>
            <person name="Studholme D.J."/>
        </authorList>
    </citation>
    <scope>NUCLEOTIDE SEQUENCE [LARGE SCALE GENOMIC DNA]</scope>
</reference>
<dbReference type="Pfam" id="PF08282">
    <property type="entry name" value="Hydrolase_3"/>
    <property type="match status" value="1"/>
</dbReference>
<name>A0A426YLY7_ENSVE</name>
<dbReference type="PANTHER" id="PTHR24092">
    <property type="entry name" value="PROBABLE PHOSPHOLIPID-TRANSPORTING ATPASE"/>
    <property type="match status" value="1"/>
</dbReference>
<dbReference type="GO" id="GO:0046872">
    <property type="term" value="F:metal ion binding"/>
    <property type="evidence" value="ECO:0007669"/>
    <property type="project" value="UniProtKB-KW"/>
</dbReference>
<dbReference type="EMBL" id="AMZH03011513">
    <property type="protein sequence ID" value="RRT52733.1"/>
    <property type="molecule type" value="Genomic_DNA"/>
</dbReference>
<dbReference type="InterPro" id="IPR023214">
    <property type="entry name" value="HAD_sf"/>
</dbReference>
<comment type="subcellular location">
    <subcellularLocation>
        <location evidence="1">Membrane</location>
        <topology evidence="1">Multi-pass membrane protein</topology>
    </subcellularLocation>
</comment>
<feature type="domain" description="P-type ATPase C-terminal" evidence="4">
    <location>
        <begin position="86"/>
        <end position="140"/>
    </location>
</feature>
<dbReference type="Proteomes" id="UP000287651">
    <property type="component" value="Unassembled WGS sequence"/>
</dbReference>
<dbReference type="Gene3D" id="3.40.50.1000">
    <property type="entry name" value="HAD superfamily/HAD-like"/>
    <property type="match status" value="1"/>
</dbReference>